<sequence length="40" mass="4929">MFHLSHETPRFSLLNEMIYWLKSVKAFPFFNLDVFFHPLK</sequence>
<dbReference type="AlphaFoldDB" id="F0EMX5"/>
<evidence type="ECO:0000313" key="2">
    <source>
        <dbReference type="Proteomes" id="UP000004835"/>
    </source>
</evidence>
<protein>
    <submittedName>
        <fullName evidence="1">Uncharacterized protein</fullName>
    </submittedName>
</protein>
<name>F0EMX5_ENTCA</name>
<evidence type="ECO:0000313" key="1">
    <source>
        <dbReference type="EMBL" id="EGC68610.1"/>
    </source>
</evidence>
<gene>
    <name evidence="1" type="ORF">HMPREF9087_2599</name>
</gene>
<accession>F0EMX5</accession>
<organism evidence="1 2">
    <name type="scientific">Enterococcus casseliflavus ATCC 12755</name>
    <dbReference type="NCBI Taxonomy" id="888066"/>
    <lineage>
        <taxon>Bacteria</taxon>
        <taxon>Bacillati</taxon>
        <taxon>Bacillota</taxon>
        <taxon>Bacilli</taxon>
        <taxon>Lactobacillales</taxon>
        <taxon>Enterococcaceae</taxon>
        <taxon>Enterococcus</taxon>
    </lineage>
</organism>
<reference evidence="1 2" key="1">
    <citation type="submission" date="2011-01" db="EMBL/GenBank/DDBJ databases">
        <authorList>
            <person name="Muzny D."/>
            <person name="Qin X."/>
            <person name="Deng J."/>
            <person name="Jiang H."/>
            <person name="Liu Y."/>
            <person name="Qu J."/>
            <person name="Song X.-Z."/>
            <person name="Zhang L."/>
            <person name="Thornton R."/>
            <person name="Coyle M."/>
            <person name="Francisco L."/>
            <person name="Jackson L."/>
            <person name="Javaid M."/>
            <person name="Korchina V."/>
            <person name="Kovar C."/>
            <person name="Mata R."/>
            <person name="Mathew T."/>
            <person name="Ngo R."/>
            <person name="Nguyen L."/>
            <person name="Nguyen N."/>
            <person name="Okwuonu G."/>
            <person name="Ongeri F."/>
            <person name="Pham C."/>
            <person name="Simmons D."/>
            <person name="Wilczek-Boney K."/>
            <person name="Hale W."/>
            <person name="Jakkamsetti A."/>
            <person name="Pham P."/>
            <person name="Ruth R."/>
            <person name="San Lucas F."/>
            <person name="Warren J."/>
            <person name="Zhang J."/>
            <person name="Zhao Z."/>
            <person name="Zhou C."/>
            <person name="Zhu D."/>
            <person name="Lee S."/>
            <person name="Bess C."/>
            <person name="Blankenburg K."/>
            <person name="Forbes L."/>
            <person name="Fu Q."/>
            <person name="Gubbala S."/>
            <person name="Hirani K."/>
            <person name="Jayaseelan J.C."/>
            <person name="Lara F."/>
            <person name="Munidasa M."/>
            <person name="Palculict T."/>
            <person name="Patil S."/>
            <person name="Pu L.-L."/>
            <person name="Saada N."/>
            <person name="Tang L."/>
            <person name="Weissenberger G."/>
            <person name="Zhu Y."/>
            <person name="Hemphill L."/>
            <person name="Shang Y."/>
            <person name="Youmans B."/>
            <person name="Ayvaz T."/>
            <person name="Ross M."/>
            <person name="Santibanez J."/>
            <person name="Aqrawi P."/>
            <person name="Gross S."/>
            <person name="Joshi V."/>
            <person name="Fowler G."/>
            <person name="Nazareth L."/>
            <person name="Reid J."/>
            <person name="Worley K."/>
            <person name="Petrosino J."/>
            <person name="Highlander S."/>
            <person name="Gibbs R."/>
        </authorList>
    </citation>
    <scope>NUCLEOTIDE SEQUENCE [LARGE SCALE GENOMIC DNA]</scope>
    <source>
        <strain evidence="1 2">ATCC 12755</strain>
    </source>
</reference>
<dbReference type="EMBL" id="AEWT01000026">
    <property type="protein sequence ID" value="EGC68610.1"/>
    <property type="molecule type" value="Genomic_DNA"/>
</dbReference>
<dbReference type="Proteomes" id="UP000004835">
    <property type="component" value="Unassembled WGS sequence"/>
</dbReference>
<dbReference type="HOGENOM" id="CLU_3288938_0_0_9"/>
<comment type="caution">
    <text evidence="1">The sequence shown here is derived from an EMBL/GenBank/DDBJ whole genome shotgun (WGS) entry which is preliminary data.</text>
</comment>
<proteinExistence type="predicted"/>